<dbReference type="Proteomes" id="UP000235371">
    <property type="component" value="Unassembled WGS sequence"/>
</dbReference>
<organism evidence="2 3">
    <name type="scientific">Hyaloscypha bicolor E</name>
    <dbReference type="NCBI Taxonomy" id="1095630"/>
    <lineage>
        <taxon>Eukaryota</taxon>
        <taxon>Fungi</taxon>
        <taxon>Dikarya</taxon>
        <taxon>Ascomycota</taxon>
        <taxon>Pezizomycotina</taxon>
        <taxon>Leotiomycetes</taxon>
        <taxon>Helotiales</taxon>
        <taxon>Hyaloscyphaceae</taxon>
        <taxon>Hyaloscypha</taxon>
        <taxon>Hyaloscypha bicolor</taxon>
    </lineage>
</organism>
<dbReference type="EMBL" id="KZ613912">
    <property type="protein sequence ID" value="PMD52022.1"/>
    <property type="molecule type" value="Genomic_DNA"/>
</dbReference>
<dbReference type="GeneID" id="36589914"/>
<sequence length="316" mass="36341">MPAKRKQSEGDSKMHWKKVGSFDAFNPQAPPPKKRKPTKSRVTGWGNNRKKPKFVKCEELPEPEVGIHSLAWAQAISPQKSGFFRLPIECRNRIYEHVIDDWTVGPEKGSPITPWKKGSKFYDRNWRNASKETEALYLLSRQAYVDVVGSGLLYQFRKFSFTSPSTMLNYLWVINPRHKDAIRTIELDLNLQIYKKCFDDKSPRACGRPFEMIASCKNLQHFTLNLGLYPWHSTIHRGPPYNSWGWGTAKSVSVDESALKVITDCVALKAIRGLKSFELFFHTSLPIEEKNQIRLLEAVEGIRKIVTMKDNDTRAL</sequence>
<evidence type="ECO:0000313" key="3">
    <source>
        <dbReference type="Proteomes" id="UP000235371"/>
    </source>
</evidence>
<reference evidence="2 3" key="1">
    <citation type="submission" date="2016-04" db="EMBL/GenBank/DDBJ databases">
        <title>A degradative enzymes factory behind the ericoid mycorrhizal symbiosis.</title>
        <authorList>
            <consortium name="DOE Joint Genome Institute"/>
            <person name="Martino E."/>
            <person name="Morin E."/>
            <person name="Grelet G."/>
            <person name="Kuo A."/>
            <person name="Kohler A."/>
            <person name="Daghino S."/>
            <person name="Barry K."/>
            <person name="Choi C."/>
            <person name="Cichocki N."/>
            <person name="Clum A."/>
            <person name="Copeland A."/>
            <person name="Hainaut M."/>
            <person name="Haridas S."/>
            <person name="Labutti K."/>
            <person name="Lindquist E."/>
            <person name="Lipzen A."/>
            <person name="Khouja H.-R."/>
            <person name="Murat C."/>
            <person name="Ohm R."/>
            <person name="Olson A."/>
            <person name="Spatafora J."/>
            <person name="Veneault-Fourrey C."/>
            <person name="Henrissat B."/>
            <person name="Grigoriev I."/>
            <person name="Martin F."/>
            <person name="Perotto S."/>
        </authorList>
    </citation>
    <scope>NUCLEOTIDE SEQUENCE [LARGE SCALE GENOMIC DNA]</scope>
    <source>
        <strain evidence="2 3">E</strain>
    </source>
</reference>
<accession>A0A2J6SMP2</accession>
<feature type="region of interest" description="Disordered" evidence="1">
    <location>
        <begin position="1"/>
        <end position="49"/>
    </location>
</feature>
<keyword evidence="3" id="KW-1185">Reference proteome</keyword>
<feature type="non-terminal residue" evidence="2">
    <location>
        <position position="316"/>
    </location>
</feature>
<evidence type="ECO:0000256" key="1">
    <source>
        <dbReference type="SAM" id="MobiDB-lite"/>
    </source>
</evidence>
<dbReference type="PANTHER" id="PTHR38790">
    <property type="entry name" value="2EXR DOMAIN-CONTAINING PROTEIN-RELATED"/>
    <property type="match status" value="1"/>
</dbReference>
<protein>
    <submittedName>
        <fullName evidence="2">Uncharacterized protein</fullName>
    </submittedName>
</protein>
<dbReference type="InParanoid" id="A0A2J6SMP2"/>
<dbReference type="RefSeq" id="XP_024728926.1">
    <property type="nucleotide sequence ID" value="XM_024881837.1"/>
</dbReference>
<evidence type="ECO:0000313" key="2">
    <source>
        <dbReference type="EMBL" id="PMD52022.1"/>
    </source>
</evidence>
<dbReference type="OrthoDB" id="5413827at2759"/>
<feature type="compositionally biased region" description="Basic and acidic residues" evidence="1">
    <location>
        <begin position="1"/>
        <end position="14"/>
    </location>
</feature>
<gene>
    <name evidence="2" type="ORF">K444DRAFT_621149</name>
</gene>
<dbReference type="AlphaFoldDB" id="A0A2J6SMP2"/>
<name>A0A2J6SMP2_9HELO</name>
<proteinExistence type="predicted"/>